<dbReference type="OrthoDB" id="9784009at2"/>
<dbReference type="CDD" id="cd07724">
    <property type="entry name" value="POD-like_MBL-fold"/>
    <property type="match status" value="1"/>
</dbReference>
<dbReference type="Pfam" id="PF00753">
    <property type="entry name" value="Lactamase_B"/>
    <property type="match status" value="1"/>
</dbReference>
<protein>
    <submittedName>
        <fullName evidence="3">Glyoxylase, beta-lactamase superfamily II</fullName>
    </submittedName>
</protein>
<feature type="domain" description="Metallo-beta-lactamase" evidence="2">
    <location>
        <begin position="32"/>
        <end position="221"/>
    </location>
</feature>
<dbReference type="PANTHER" id="PTHR43084:SF1">
    <property type="entry name" value="PERSULFIDE DIOXYGENASE ETHE1, MITOCHONDRIAL"/>
    <property type="match status" value="1"/>
</dbReference>
<dbReference type="InterPro" id="IPR036866">
    <property type="entry name" value="RibonucZ/Hydroxyglut_hydro"/>
</dbReference>
<dbReference type="RefSeq" id="WP_078707723.1">
    <property type="nucleotide sequence ID" value="NZ_FUXL01000004.1"/>
</dbReference>
<dbReference type="InterPro" id="IPR051682">
    <property type="entry name" value="Mito_Persulfide_Diox"/>
</dbReference>
<keyword evidence="4" id="KW-1185">Reference proteome</keyword>
<dbReference type="STRING" id="1365950.SAMN05428963_104192"/>
<accession>A0A1T4PVT8</accession>
<gene>
    <name evidence="3" type="ORF">SAMN05428963_104192</name>
</gene>
<dbReference type="Proteomes" id="UP000190135">
    <property type="component" value="Unassembled WGS sequence"/>
</dbReference>
<evidence type="ECO:0000313" key="4">
    <source>
        <dbReference type="Proteomes" id="UP000190135"/>
    </source>
</evidence>
<dbReference type="InterPro" id="IPR001279">
    <property type="entry name" value="Metallo-B-lactamas"/>
</dbReference>
<dbReference type="PANTHER" id="PTHR43084">
    <property type="entry name" value="PERSULFIDE DIOXYGENASE ETHE1"/>
    <property type="match status" value="1"/>
</dbReference>
<proteinExistence type="predicted"/>
<reference evidence="3 4" key="1">
    <citation type="submission" date="2017-02" db="EMBL/GenBank/DDBJ databases">
        <authorList>
            <person name="Peterson S.W."/>
        </authorList>
    </citation>
    <scope>NUCLEOTIDE SEQUENCE [LARGE SCALE GENOMIC DNA]</scope>
    <source>
        <strain evidence="3 4">USBA 369</strain>
    </source>
</reference>
<dbReference type="GO" id="GO:0070813">
    <property type="term" value="P:hydrogen sulfide metabolic process"/>
    <property type="evidence" value="ECO:0007669"/>
    <property type="project" value="TreeGrafter"/>
</dbReference>
<dbReference type="SMART" id="SM00849">
    <property type="entry name" value="Lactamase_B"/>
    <property type="match status" value="1"/>
</dbReference>
<evidence type="ECO:0000313" key="3">
    <source>
        <dbReference type="EMBL" id="SJZ95579.1"/>
    </source>
</evidence>
<name>A0A1T4PVT8_9HYPH</name>
<dbReference type="SUPFAM" id="SSF56281">
    <property type="entry name" value="Metallo-hydrolase/oxidoreductase"/>
    <property type="match status" value="1"/>
</dbReference>
<dbReference type="Gene3D" id="3.60.15.10">
    <property type="entry name" value="Ribonuclease Z/Hydroxyacylglutathione hydrolase-like"/>
    <property type="match status" value="1"/>
</dbReference>
<keyword evidence="1" id="KW-0479">Metal-binding</keyword>
<evidence type="ECO:0000259" key="2">
    <source>
        <dbReference type="SMART" id="SM00849"/>
    </source>
</evidence>
<dbReference type="EMBL" id="FUXL01000004">
    <property type="protein sequence ID" value="SJZ95579.1"/>
    <property type="molecule type" value="Genomic_DNA"/>
</dbReference>
<dbReference type="AlphaFoldDB" id="A0A1T4PVT8"/>
<dbReference type="InterPro" id="IPR044528">
    <property type="entry name" value="POD-like_MBL-fold"/>
</dbReference>
<sequence>MAGKLKQRIVRHSLSRGPGSPDVWGVYEPDSGSIQYVCADPATRQAALIDVVWNFDPKSFATHLESAGQVLDIVRENDLSVAWVLDTHPHADHLMASAHLKEETGAPTAIGAKVRKIAGIWTGIYNEPDAFDPDRDFDRLFEHGDTFRIGELDVRVMLSPGHTLGSITYIAGDAAFVHDTLMFPDAGTSRADFPGGSAAELWDSIQAILSLPAETRLFVGHDYGAQGRDEPMWEATVAEHKAGNIHVKDGTRREEWIERREKRDTTLALPDRMLAALQVNLRGGRLPKAEADGRHYLKMPVDYFGH</sequence>
<dbReference type="GO" id="GO:0050313">
    <property type="term" value="F:sulfur dioxygenase activity"/>
    <property type="evidence" value="ECO:0007669"/>
    <property type="project" value="InterPro"/>
</dbReference>
<dbReference type="GO" id="GO:0006749">
    <property type="term" value="P:glutathione metabolic process"/>
    <property type="evidence" value="ECO:0007669"/>
    <property type="project" value="InterPro"/>
</dbReference>
<dbReference type="GO" id="GO:0046872">
    <property type="term" value="F:metal ion binding"/>
    <property type="evidence" value="ECO:0007669"/>
    <property type="project" value="UniProtKB-KW"/>
</dbReference>
<organism evidence="3 4">
    <name type="scientific">Consotaella salsifontis</name>
    <dbReference type="NCBI Taxonomy" id="1365950"/>
    <lineage>
        <taxon>Bacteria</taxon>
        <taxon>Pseudomonadati</taxon>
        <taxon>Pseudomonadota</taxon>
        <taxon>Alphaproteobacteria</taxon>
        <taxon>Hyphomicrobiales</taxon>
        <taxon>Aurantimonadaceae</taxon>
        <taxon>Consotaella</taxon>
    </lineage>
</organism>
<evidence type="ECO:0000256" key="1">
    <source>
        <dbReference type="ARBA" id="ARBA00022723"/>
    </source>
</evidence>